<organism evidence="5 6">
    <name type="scientific">Rubripirellula reticaptiva</name>
    <dbReference type="NCBI Taxonomy" id="2528013"/>
    <lineage>
        <taxon>Bacteria</taxon>
        <taxon>Pseudomonadati</taxon>
        <taxon>Planctomycetota</taxon>
        <taxon>Planctomycetia</taxon>
        <taxon>Pirellulales</taxon>
        <taxon>Pirellulaceae</taxon>
        <taxon>Rubripirellula</taxon>
    </lineage>
</organism>
<evidence type="ECO:0000256" key="3">
    <source>
        <dbReference type="SAM" id="MobiDB-lite"/>
    </source>
</evidence>
<dbReference type="InterPro" id="IPR058792">
    <property type="entry name" value="Beta-barrel_RND_2"/>
</dbReference>
<dbReference type="RefSeq" id="WP_146534919.1">
    <property type="nucleotide sequence ID" value="NZ_SJPX01000003.1"/>
</dbReference>
<name>A0A5C6ET93_9BACT</name>
<evidence type="ECO:0000313" key="6">
    <source>
        <dbReference type="Proteomes" id="UP000317977"/>
    </source>
</evidence>
<comment type="subcellular location">
    <subcellularLocation>
        <location evidence="1">Cell envelope</location>
    </subcellularLocation>
</comment>
<dbReference type="PANTHER" id="PTHR32347">
    <property type="entry name" value="EFFLUX SYSTEM COMPONENT YKNX-RELATED"/>
    <property type="match status" value="1"/>
</dbReference>
<dbReference type="InterPro" id="IPR050465">
    <property type="entry name" value="UPF0194_transport"/>
</dbReference>
<dbReference type="Gene3D" id="2.40.50.100">
    <property type="match status" value="1"/>
</dbReference>
<keyword evidence="6" id="KW-1185">Reference proteome</keyword>
<feature type="region of interest" description="Disordered" evidence="3">
    <location>
        <begin position="1"/>
        <end position="30"/>
    </location>
</feature>
<dbReference type="Gene3D" id="2.40.30.170">
    <property type="match status" value="1"/>
</dbReference>
<dbReference type="PANTHER" id="PTHR32347:SF23">
    <property type="entry name" value="BLL5650 PROTEIN"/>
    <property type="match status" value="1"/>
</dbReference>
<evidence type="ECO:0000256" key="2">
    <source>
        <dbReference type="ARBA" id="ARBA00023054"/>
    </source>
</evidence>
<evidence type="ECO:0000259" key="4">
    <source>
        <dbReference type="Pfam" id="PF25954"/>
    </source>
</evidence>
<dbReference type="OrthoDB" id="9806939at2"/>
<protein>
    <submittedName>
        <fullName evidence="5">Macrolide transporter subunit MacA</fullName>
    </submittedName>
</protein>
<dbReference type="Proteomes" id="UP000317977">
    <property type="component" value="Unassembled WGS sequence"/>
</dbReference>
<dbReference type="EMBL" id="SJPX01000003">
    <property type="protein sequence ID" value="TWU51604.1"/>
    <property type="molecule type" value="Genomic_DNA"/>
</dbReference>
<feature type="domain" description="CusB-like beta-barrel" evidence="4">
    <location>
        <begin position="567"/>
        <end position="641"/>
    </location>
</feature>
<evidence type="ECO:0000313" key="5">
    <source>
        <dbReference type="EMBL" id="TWU51604.1"/>
    </source>
</evidence>
<dbReference type="Pfam" id="PF25954">
    <property type="entry name" value="Beta-barrel_RND_2"/>
    <property type="match status" value="1"/>
</dbReference>
<comment type="caution">
    <text evidence="5">The sequence shown here is derived from an EMBL/GenBank/DDBJ whole genome shotgun (WGS) entry which is preliminary data.</text>
</comment>
<dbReference type="AlphaFoldDB" id="A0A5C6ET93"/>
<keyword evidence="2" id="KW-0175">Coiled coil</keyword>
<proteinExistence type="predicted"/>
<evidence type="ECO:0000256" key="1">
    <source>
        <dbReference type="ARBA" id="ARBA00004196"/>
    </source>
</evidence>
<dbReference type="GO" id="GO:0030313">
    <property type="term" value="C:cell envelope"/>
    <property type="evidence" value="ECO:0007669"/>
    <property type="project" value="UniProtKB-SubCell"/>
</dbReference>
<accession>A0A5C6ET93</accession>
<feature type="compositionally biased region" description="Basic and acidic residues" evidence="3">
    <location>
        <begin position="7"/>
        <end position="16"/>
    </location>
</feature>
<dbReference type="SUPFAM" id="SSF111369">
    <property type="entry name" value="HlyD-like secretion proteins"/>
    <property type="match status" value="1"/>
</dbReference>
<reference evidence="5 6" key="1">
    <citation type="submission" date="2019-02" db="EMBL/GenBank/DDBJ databases">
        <title>Deep-cultivation of Planctomycetes and their phenomic and genomic characterization uncovers novel biology.</title>
        <authorList>
            <person name="Wiegand S."/>
            <person name="Jogler M."/>
            <person name="Boedeker C."/>
            <person name="Pinto D."/>
            <person name="Vollmers J."/>
            <person name="Rivas-Marin E."/>
            <person name="Kohn T."/>
            <person name="Peeters S.H."/>
            <person name="Heuer A."/>
            <person name="Rast P."/>
            <person name="Oberbeckmann S."/>
            <person name="Bunk B."/>
            <person name="Jeske O."/>
            <person name="Meyerdierks A."/>
            <person name="Storesund J.E."/>
            <person name="Kallscheuer N."/>
            <person name="Luecker S."/>
            <person name="Lage O.M."/>
            <person name="Pohl T."/>
            <person name="Merkel B.J."/>
            <person name="Hornburger P."/>
            <person name="Mueller R.-W."/>
            <person name="Bruemmer F."/>
            <person name="Labrenz M."/>
            <person name="Spormann A.M."/>
            <person name="Op Den Camp H."/>
            <person name="Overmann J."/>
            <person name="Amann R."/>
            <person name="Jetten M.S.M."/>
            <person name="Mascher T."/>
            <person name="Medema M.H."/>
            <person name="Devos D.P."/>
            <person name="Kaster A.-K."/>
            <person name="Ovreas L."/>
            <person name="Rohde M."/>
            <person name="Galperin M.Y."/>
            <person name="Jogler C."/>
        </authorList>
    </citation>
    <scope>NUCLEOTIDE SEQUENCE [LARGE SCALE GENOMIC DNA]</scope>
    <source>
        <strain evidence="5 6">Poly59</strain>
    </source>
</reference>
<gene>
    <name evidence="5" type="ORF">Poly59_31970</name>
</gene>
<sequence>MNLSSAKPEKPTDAERHRRSSPTVTNSEVRSATCHLADDFRFDAAHASHEDLSIDSLQRRLQTLSTASIDRAEMLGLLVRAVSGVTNAIWVGIAQTENAESIEIVSEHHRLASQNLALSHSTFLPTIQKTFETNTAQVAFLTPLSVLCIPISANATDAECISLVLELPARDVEPFLLVGQLAAACVQRFDDRCTLRETDWQADATAAIAELLAEMASATDLADAHLIAANRIADFLNAESVVLGSCRPYSVDRDSVAVSHGRARIEGISSTTKVDQGAATAKLITAAMSESLVRYDSLGESSTDFRVDRSETGLMQLAHQSLAESTKVGRIVSYPLVTSKGTVVGVWMASFAAETPANSGSHRFAETVTPYLADGLSGARRSSEGVVARSRRKISVAGSLVRPSILVAGMLIGAAAMIVPVPHRIECPTILQPTSQRFATAPHTGILKMAHVRPGDHVKQGQVLAEMDGVELELKHADLSAQRERAIKRVDVQRTLRDPSATQIASLEVTQLTAQLDLIAHQRDHLKITADVDGIVLQGDWHDARGAMVHVGDVLMQVAPLDTLRAELEVPERDVSYVQPGQSVRLAIDGNPLDTLSGKVDNLRPMSEIRNSRNVFLAEVILQNDGNRLRPGMRGTTKITADHRPLGWVMFHHAWESVYGSFR</sequence>
<feature type="compositionally biased region" description="Polar residues" evidence="3">
    <location>
        <begin position="21"/>
        <end position="30"/>
    </location>
</feature>